<dbReference type="EMBL" id="KN557985">
    <property type="protein sequence ID" value="KHJ87330.1"/>
    <property type="molecule type" value="Genomic_DNA"/>
</dbReference>
<feature type="region of interest" description="Disordered" evidence="1">
    <location>
        <begin position="1"/>
        <end position="30"/>
    </location>
</feature>
<name>A0A0B1SVV3_OESDE</name>
<feature type="compositionally biased region" description="Polar residues" evidence="1">
    <location>
        <begin position="1"/>
        <end position="13"/>
    </location>
</feature>
<evidence type="ECO:0000313" key="3">
    <source>
        <dbReference type="Proteomes" id="UP000053660"/>
    </source>
</evidence>
<dbReference type="AlphaFoldDB" id="A0A0B1SVV3"/>
<evidence type="ECO:0000256" key="1">
    <source>
        <dbReference type="SAM" id="MobiDB-lite"/>
    </source>
</evidence>
<evidence type="ECO:0000313" key="2">
    <source>
        <dbReference type="EMBL" id="KHJ87330.1"/>
    </source>
</evidence>
<proteinExistence type="predicted"/>
<accession>A0A0B1SVV3</accession>
<dbReference type="Proteomes" id="UP000053660">
    <property type="component" value="Unassembled WGS sequence"/>
</dbReference>
<reference evidence="2 3" key="1">
    <citation type="submission" date="2014-03" db="EMBL/GenBank/DDBJ databases">
        <title>Draft genome of the hookworm Oesophagostomum dentatum.</title>
        <authorList>
            <person name="Mitreva M."/>
        </authorList>
    </citation>
    <scope>NUCLEOTIDE SEQUENCE [LARGE SCALE GENOMIC DNA]</scope>
    <source>
        <strain evidence="2 3">OD-Hann</strain>
    </source>
</reference>
<sequence length="81" mass="8799">MEESGGISNSTNYADDGTLTVDEDTSKSSTATTPIVHSYAYDLMTVLSCPYQLQPMYLVDSQIIMECTKTEQITSSCPGEC</sequence>
<protein>
    <submittedName>
        <fullName evidence="2">Uncharacterized protein</fullName>
    </submittedName>
</protein>
<keyword evidence="3" id="KW-1185">Reference proteome</keyword>
<organism evidence="2 3">
    <name type="scientific">Oesophagostomum dentatum</name>
    <name type="common">Nodular worm</name>
    <dbReference type="NCBI Taxonomy" id="61180"/>
    <lineage>
        <taxon>Eukaryota</taxon>
        <taxon>Metazoa</taxon>
        <taxon>Ecdysozoa</taxon>
        <taxon>Nematoda</taxon>
        <taxon>Chromadorea</taxon>
        <taxon>Rhabditida</taxon>
        <taxon>Rhabditina</taxon>
        <taxon>Rhabditomorpha</taxon>
        <taxon>Strongyloidea</taxon>
        <taxon>Strongylidae</taxon>
        <taxon>Oesophagostomum</taxon>
    </lineage>
</organism>
<gene>
    <name evidence="2" type="ORF">OESDEN_12897</name>
</gene>